<dbReference type="PANTHER" id="PTHR11373">
    <property type="entry name" value="DEOXYNUCLEOSIDE TRIPHOSPHATE TRIPHOSPHOHYDROLASE"/>
    <property type="match status" value="1"/>
</dbReference>
<protein>
    <submittedName>
        <fullName evidence="2">HD domain-containing protein</fullName>
    </submittedName>
</protein>
<comment type="caution">
    <text evidence="2">The sequence shown here is derived from an EMBL/GenBank/DDBJ whole genome shotgun (WGS) entry which is preliminary data.</text>
</comment>
<dbReference type="InterPro" id="IPR006674">
    <property type="entry name" value="HD_domain"/>
</dbReference>
<reference evidence="2 3" key="2">
    <citation type="submission" date="2019-02" db="EMBL/GenBank/DDBJ databases">
        <title>'Lichenibacterium ramalinii' gen. nov. sp. nov., 'Lichenibacterium minor' gen. nov. sp. nov.</title>
        <authorList>
            <person name="Pankratov T."/>
        </authorList>
    </citation>
    <scope>NUCLEOTIDE SEQUENCE [LARGE SCALE GENOMIC DNA]</scope>
    <source>
        <strain evidence="2 3">RmlP026</strain>
    </source>
</reference>
<organism evidence="2 3">
    <name type="scientific">Lichenibacterium minor</name>
    <dbReference type="NCBI Taxonomy" id="2316528"/>
    <lineage>
        <taxon>Bacteria</taxon>
        <taxon>Pseudomonadati</taxon>
        <taxon>Pseudomonadota</taxon>
        <taxon>Alphaproteobacteria</taxon>
        <taxon>Hyphomicrobiales</taxon>
        <taxon>Lichenihabitantaceae</taxon>
        <taxon>Lichenibacterium</taxon>
    </lineage>
</organism>
<dbReference type="PANTHER" id="PTHR11373:SF4">
    <property type="entry name" value="DEOXYNUCLEOSIDE TRIPHOSPHATE TRIPHOSPHOHYDROLASE SAMHD1"/>
    <property type="match status" value="1"/>
</dbReference>
<dbReference type="CDD" id="cd00077">
    <property type="entry name" value="HDc"/>
    <property type="match status" value="1"/>
</dbReference>
<dbReference type="InterPro" id="IPR003607">
    <property type="entry name" value="HD/PDEase_dom"/>
</dbReference>
<dbReference type="Proteomes" id="UP000290759">
    <property type="component" value="Unassembled WGS sequence"/>
</dbReference>
<evidence type="ECO:0000313" key="2">
    <source>
        <dbReference type="EMBL" id="RYC33586.1"/>
    </source>
</evidence>
<accession>A0A4Q2UEP7</accession>
<name>A0A4Q2UEP7_9HYPH</name>
<dbReference type="Gene3D" id="1.10.3210.10">
    <property type="entry name" value="Hypothetical protein af1432"/>
    <property type="match status" value="1"/>
</dbReference>
<dbReference type="Pfam" id="PF01966">
    <property type="entry name" value="HD"/>
    <property type="match status" value="1"/>
</dbReference>
<feature type="domain" description="HD/PDEase" evidence="1">
    <location>
        <begin position="63"/>
        <end position="222"/>
    </location>
</feature>
<dbReference type="RefSeq" id="WP_129223614.1">
    <property type="nucleotide sequence ID" value="NZ_QYBB01000002.1"/>
</dbReference>
<proteinExistence type="predicted"/>
<dbReference type="SMART" id="SM00471">
    <property type="entry name" value="HDc"/>
    <property type="match status" value="1"/>
</dbReference>
<gene>
    <name evidence="2" type="ORF">D3273_03750</name>
</gene>
<dbReference type="OrthoDB" id="9803619at2"/>
<dbReference type="GO" id="GO:0008832">
    <property type="term" value="F:dGTPase activity"/>
    <property type="evidence" value="ECO:0007669"/>
    <property type="project" value="TreeGrafter"/>
</dbReference>
<sequence length="360" mass="40911">MTAELSGRPHFNFKAPLDAEAAADPLLSRLIGTPAFARLSNVRFLGGIDYARIPAPNGRPGSRRYTRYQHSLGVARLALLYADLRDLPPDERRLIGAAALLHDIGHAPLSHSLEPVFKEAFGIDHHLATADVLFGRVPLGAEVHALLRDAEVDVERLAAVIEGREEGHDGFFGGPINFDTIEGILRSHTYEKPAPRLSPETVTVAATRRRDAADRDTVDEFWRCKDMVYGNIINCEKGMLADAVCQDAMRRQIGRFTRADYLSTERRLFSKLPELRALLTAPQFEREARRALTAPLRARTRRFFTDPTIDFFARDDRARYRQKRSERILEVRELTDERIEELRQDLFNDARRDREGPDLF</sequence>
<dbReference type="GO" id="GO:0006203">
    <property type="term" value="P:dGTP catabolic process"/>
    <property type="evidence" value="ECO:0007669"/>
    <property type="project" value="TreeGrafter"/>
</dbReference>
<keyword evidence="3" id="KW-1185">Reference proteome</keyword>
<dbReference type="InterPro" id="IPR050135">
    <property type="entry name" value="dGTPase-like"/>
</dbReference>
<evidence type="ECO:0000259" key="1">
    <source>
        <dbReference type="SMART" id="SM00471"/>
    </source>
</evidence>
<evidence type="ECO:0000313" key="3">
    <source>
        <dbReference type="Proteomes" id="UP000290759"/>
    </source>
</evidence>
<dbReference type="AlphaFoldDB" id="A0A4Q2UEP7"/>
<dbReference type="SUPFAM" id="SSF109604">
    <property type="entry name" value="HD-domain/PDEase-like"/>
    <property type="match status" value="1"/>
</dbReference>
<reference evidence="2 3" key="1">
    <citation type="submission" date="2018-12" db="EMBL/GenBank/DDBJ databases">
        <authorList>
            <person name="Grouzdev D.S."/>
            <person name="Krutkina M.S."/>
        </authorList>
    </citation>
    <scope>NUCLEOTIDE SEQUENCE [LARGE SCALE GENOMIC DNA]</scope>
    <source>
        <strain evidence="2 3">RmlP026</strain>
    </source>
</reference>
<dbReference type="EMBL" id="QYBB01000002">
    <property type="protein sequence ID" value="RYC33586.1"/>
    <property type="molecule type" value="Genomic_DNA"/>
</dbReference>